<proteinExistence type="inferred from homology"/>
<evidence type="ECO:0000313" key="5">
    <source>
        <dbReference type="EMBL" id="EME88444.1"/>
    </source>
</evidence>
<name>N1Q757_PSEFD</name>
<keyword evidence="3" id="KW-0812">Transmembrane</keyword>
<dbReference type="GO" id="GO:0016020">
    <property type="term" value="C:membrane"/>
    <property type="evidence" value="ECO:0007669"/>
    <property type="project" value="UniProtKB-SubCell"/>
</dbReference>
<reference evidence="5 6" key="1">
    <citation type="journal article" date="2012" name="PLoS Pathog.">
        <title>Diverse lifestyles and strategies of plant pathogenesis encoded in the genomes of eighteen Dothideomycetes fungi.</title>
        <authorList>
            <person name="Ohm R.A."/>
            <person name="Feau N."/>
            <person name="Henrissat B."/>
            <person name="Schoch C.L."/>
            <person name="Horwitz B.A."/>
            <person name="Barry K.W."/>
            <person name="Condon B.J."/>
            <person name="Copeland A.C."/>
            <person name="Dhillon B."/>
            <person name="Glaser F."/>
            <person name="Hesse C.N."/>
            <person name="Kosti I."/>
            <person name="LaButti K."/>
            <person name="Lindquist E.A."/>
            <person name="Lucas S."/>
            <person name="Salamov A.A."/>
            <person name="Bradshaw R.E."/>
            <person name="Ciuffetti L."/>
            <person name="Hamelin R.C."/>
            <person name="Kema G.H.J."/>
            <person name="Lawrence C."/>
            <person name="Scott J.A."/>
            <person name="Spatafora J.W."/>
            <person name="Turgeon B.G."/>
            <person name="de Wit P.J.G.M."/>
            <person name="Zhong S."/>
            <person name="Goodwin S.B."/>
            <person name="Grigoriev I.V."/>
        </authorList>
    </citation>
    <scope>NUCLEOTIDE SEQUENCE [LARGE SCALE GENOMIC DNA]</scope>
    <source>
        <strain evidence="5 6">CIRAD86</strain>
    </source>
</reference>
<dbReference type="eggNOG" id="KOG2504">
    <property type="taxonomic scope" value="Eukaryota"/>
</dbReference>
<feature type="domain" description="Major facilitator superfamily (MFS) profile" evidence="4">
    <location>
        <begin position="35"/>
        <end position="416"/>
    </location>
</feature>
<dbReference type="VEuPathDB" id="FungiDB:MYCFIDRAFT_83925"/>
<evidence type="ECO:0000256" key="1">
    <source>
        <dbReference type="ARBA" id="ARBA00004141"/>
    </source>
</evidence>
<dbReference type="GO" id="GO:0022857">
    <property type="term" value="F:transmembrane transporter activity"/>
    <property type="evidence" value="ECO:0007669"/>
    <property type="project" value="InterPro"/>
</dbReference>
<dbReference type="InterPro" id="IPR036259">
    <property type="entry name" value="MFS_trans_sf"/>
</dbReference>
<dbReference type="HOGENOM" id="CLU_001265_1_1_1"/>
<dbReference type="SUPFAM" id="SSF103473">
    <property type="entry name" value="MFS general substrate transporter"/>
    <property type="match status" value="1"/>
</dbReference>
<dbReference type="EMBL" id="KB446555">
    <property type="protein sequence ID" value="EME88444.1"/>
    <property type="molecule type" value="Genomic_DNA"/>
</dbReference>
<keyword evidence="3" id="KW-1133">Transmembrane helix</keyword>
<feature type="transmembrane region" description="Helical" evidence="3">
    <location>
        <begin position="104"/>
        <end position="122"/>
    </location>
</feature>
<dbReference type="RefSeq" id="XP_007920562.1">
    <property type="nucleotide sequence ID" value="XM_007922371.1"/>
</dbReference>
<dbReference type="AlphaFoldDB" id="N1Q757"/>
<feature type="transmembrane region" description="Helical" evidence="3">
    <location>
        <begin position="390"/>
        <end position="410"/>
    </location>
</feature>
<keyword evidence="6" id="KW-1185">Reference proteome</keyword>
<feature type="transmembrane region" description="Helical" evidence="3">
    <location>
        <begin position="35"/>
        <end position="54"/>
    </location>
</feature>
<comment type="similarity">
    <text evidence="2">Belongs to the major facilitator superfamily. Monocarboxylate porter (TC 2.A.1.13) family.</text>
</comment>
<dbReference type="PANTHER" id="PTHR11360">
    <property type="entry name" value="MONOCARBOXYLATE TRANSPORTER"/>
    <property type="match status" value="1"/>
</dbReference>
<keyword evidence="3" id="KW-0472">Membrane</keyword>
<feature type="transmembrane region" description="Helical" evidence="3">
    <location>
        <begin position="364"/>
        <end position="384"/>
    </location>
</feature>
<feature type="transmembrane region" description="Helical" evidence="3">
    <location>
        <begin position="302"/>
        <end position="320"/>
    </location>
</feature>
<dbReference type="OrthoDB" id="6509908at2759"/>
<dbReference type="InterPro" id="IPR011701">
    <property type="entry name" value="MFS"/>
</dbReference>
<feature type="transmembrane region" description="Helical" evidence="3">
    <location>
        <begin position="271"/>
        <end position="290"/>
    </location>
</feature>
<accession>N1Q757</accession>
<comment type="subcellular location">
    <subcellularLocation>
        <location evidence="1">Membrane</location>
        <topology evidence="1">Multi-pass membrane protein</topology>
    </subcellularLocation>
</comment>
<feature type="transmembrane region" description="Helical" evidence="3">
    <location>
        <begin position="162"/>
        <end position="181"/>
    </location>
</feature>
<feature type="transmembrane region" description="Helical" evidence="3">
    <location>
        <begin position="128"/>
        <end position="150"/>
    </location>
</feature>
<dbReference type="Pfam" id="PF07690">
    <property type="entry name" value="MFS_1"/>
    <property type="match status" value="1"/>
</dbReference>
<dbReference type="InterPro" id="IPR050327">
    <property type="entry name" value="Proton-linked_MCT"/>
</dbReference>
<evidence type="ECO:0000256" key="2">
    <source>
        <dbReference type="ARBA" id="ARBA00006727"/>
    </source>
</evidence>
<dbReference type="GeneID" id="19342125"/>
<organism evidence="5 6">
    <name type="scientific">Pseudocercospora fijiensis (strain CIRAD86)</name>
    <name type="common">Black leaf streak disease fungus</name>
    <name type="synonym">Mycosphaerella fijiensis</name>
    <dbReference type="NCBI Taxonomy" id="383855"/>
    <lineage>
        <taxon>Eukaryota</taxon>
        <taxon>Fungi</taxon>
        <taxon>Dikarya</taxon>
        <taxon>Ascomycota</taxon>
        <taxon>Pezizomycotina</taxon>
        <taxon>Dothideomycetes</taxon>
        <taxon>Dothideomycetidae</taxon>
        <taxon>Mycosphaerellales</taxon>
        <taxon>Mycosphaerellaceae</taxon>
        <taxon>Pseudocercospora</taxon>
    </lineage>
</organism>
<feature type="transmembrane region" description="Helical" evidence="3">
    <location>
        <begin position="74"/>
        <end position="97"/>
    </location>
</feature>
<dbReference type="Proteomes" id="UP000016932">
    <property type="component" value="Unassembled WGS sequence"/>
</dbReference>
<dbReference type="Gene3D" id="1.20.1250.20">
    <property type="entry name" value="MFS general substrate transporter like domains"/>
    <property type="match status" value="2"/>
</dbReference>
<dbReference type="PANTHER" id="PTHR11360:SF234">
    <property type="entry name" value="MFS-TYPE TRANSPORTER DBAD-RELATED"/>
    <property type="match status" value="1"/>
</dbReference>
<dbReference type="CDD" id="cd17352">
    <property type="entry name" value="MFS_MCT_SLC16"/>
    <property type="match status" value="1"/>
</dbReference>
<gene>
    <name evidence="5" type="ORF">MYCFIDRAFT_83925</name>
</gene>
<dbReference type="KEGG" id="pfj:MYCFIDRAFT_83925"/>
<evidence type="ECO:0000259" key="4">
    <source>
        <dbReference type="PROSITE" id="PS50850"/>
    </source>
</evidence>
<feature type="transmembrane region" description="Helical" evidence="3">
    <location>
        <begin position="326"/>
        <end position="352"/>
    </location>
</feature>
<evidence type="ECO:0000313" key="6">
    <source>
        <dbReference type="Proteomes" id="UP000016932"/>
    </source>
</evidence>
<sequence>MSISIPNEDSEKNTELNGLQKIATPQEQVFDHGMLCWLQVVGSFAVWANTWGLANAYGEFQVYWEQRLLQPASQIAWIGSIQSFLILFMGFLTGSLFDAGYCRSLLIVGNLLVVLGMMLTSICSEYWQIILCQGIVTGLGFGCLFTPGVSVVSQYFVTKRQFANGIAAGGSGFGGVVYPIVLHRLAPQIGFDWAVRVVAFITLFFGIVSIATLRSRHASGKMRSVIAPGFFKNTPLVLYSFGLFSIVVALYIPIVYISNYALTYHITDPNLAFYLVPILQAANIIGRLVPNFFADWTGPINMTIPAMIGAAIVVYAWIAIRNQAGLLVFAVIYGIFFGTIQALGGPCIASLAPDRRNLGRSMGMSFAIGSFGVLIGTPVGGAILGENDNFVAVQAFTGSICVVATFFYLASRISKAGLRWEKV</sequence>
<dbReference type="PROSITE" id="PS50850">
    <property type="entry name" value="MFS"/>
    <property type="match status" value="1"/>
</dbReference>
<feature type="transmembrane region" description="Helical" evidence="3">
    <location>
        <begin position="193"/>
        <end position="215"/>
    </location>
</feature>
<protein>
    <recommendedName>
        <fullName evidence="4">Major facilitator superfamily (MFS) profile domain-containing protein</fullName>
    </recommendedName>
</protein>
<dbReference type="InterPro" id="IPR020846">
    <property type="entry name" value="MFS_dom"/>
</dbReference>
<feature type="transmembrane region" description="Helical" evidence="3">
    <location>
        <begin position="236"/>
        <end position="259"/>
    </location>
</feature>
<evidence type="ECO:0000256" key="3">
    <source>
        <dbReference type="SAM" id="Phobius"/>
    </source>
</evidence>